<dbReference type="GO" id="GO:0003677">
    <property type="term" value="F:DNA binding"/>
    <property type="evidence" value="ECO:0007669"/>
    <property type="project" value="UniProtKB-KW"/>
</dbReference>
<dbReference type="Proteomes" id="UP000651482">
    <property type="component" value="Unassembled WGS sequence"/>
</dbReference>
<dbReference type="RefSeq" id="WP_249318547.1">
    <property type="nucleotide sequence ID" value="NZ_JACRSN010000004.1"/>
</dbReference>
<dbReference type="Pfam" id="PF01381">
    <property type="entry name" value="HTH_3"/>
    <property type="match status" value="1"/>
</dbReference>
<dbReference type="EMBL" id="JACRSN010000004">
    <property type="protein sequence ID" value="MBC8533198.1"/>
    <property type="molecule type" value="Genomic_DNA"/>
</dbReference>
<dbReference type="CDD" id="cd00093">
    <property type="entry name" value="HTH_XRE"/>
    <property type="match status" value="1"/>
</dbReference>
<name>A0A926D7N0_9FIRM</name>
<dbReference type="PANTHER" id="PTHR46797">
    <property type="entry name" value="HTH-TYPE TRANSCRIPTIONAL REGULATOR"/>
    <property type="match status" value="1"/>
</dbReference>
<dbReference type="GO" id="GO:0005829">
    <property type="term" value="C:cytosol"/>
    <property type="evidence" value="ECO:0007669"/>
    <property type="project" value="TreeGrafter"/>
</dbReference>
<dbReference type="AlphaFoldDB" id="A0A926D7N0"/>
<protein>
    <submittedName>
        <fullName evidence="3">Helix-turn-helix transcriptional regulator</fullName>
    </submittedName>
</protein>
<dbReference type="GO" id="GO:0003700">
    <property type="term" value="F:DNA-binding transcription factor activity"/>
    <property type="evidence" value="ECO:0007669"/>
    <property type="project" value="TreeGrafter"/>
</dbReference>
<dbReference type="InterPro" id="IPR050807">
    <property type="entry name" value="TransReg_Diox_bact_type"/>
</dbReference>
<dbReference type="InterPro" id="IPR010982">
    <property type="entry name" value="Lambda_DNA-bd_dom_sf"/>
</dbReference>
<organism evidence="3 4">
    <name type="scientific">Yeguia hominis</name>
    <dbReference type="NCBI Taxonomy" id="2763662"/>
    <lineage>
        <taxon>Bacteria</taxon>
        <taxon>Bacillati</taxon>
        <taxon>Bacillota</taxon>
        <taxon>Clostridia</taxon>
        <taxon>Eubacteriales</taxon>
        <taxon>Yeguiaceae</taxon>
        <taxon>Yeguia</taxon>
    </lineage>
</organism>
<gene>
    <name evidence="3" type="ORF">IAG03_04120</name>
</gene>
<dbReference type="PANTHER" id="PTHR46797:SF1">
    <property type="entry name" value="METHYLPHOSPHONATE SYNTHASE"/>
    <property type="match status" value="1"/>
</dbReference>
<dbReference type="Gene3D" id="1.10.260.40">
    <property type="entry name" value="lambda repressor-like DNA-binding domains"/>
    <property type="match status" value="1"/>
</dbReference>
<dbReference type="PROSITE" id="PS50943">
    <property type="entry name" value="HTH_CROC1"/>
    <property type="match status" value="1"/>
</dbReference>
<evidence type="ECO:0000313" key="3">
    <source>
        <dbReference type="EMBL" id="MBC8533198.1"/>
    </source>
</evidence>
<dbReference type="InterPro" id="IPR001387">
    <property type="entry name" value="Cro/C1-type_HTH"/>
</dbReference>
<dbReference type="SMART" id="SM00530">
    <property type="entry name" value="HTH_XRE"/>
    <property type="match status" value="1"/>
</dbReference>
<comment type="caution">
    <text evidence="3">The sequence shown here is derived from an EMBL/GenBank/DDBJ whole genome shotgun (WGS) entry which is preliminary data.</text>
</comment>
<keyword evidence="1" id="KW-0238">DNA-binding</keyword>
<keyword evidence="4" id="KW-1185">Reference proteome</keyword>
<evidence type="ECO:0000259" key="2">
    <source>
        <dbReference type="PROSITE" id="PS50943"/>
    </source>
</evidence>
<proteinExistence type="predicted"/>
<accession>A0A926D7N0</accession>
<dbReference type="SUPFAM" id="SSF47413">
    <property type="entry name" value="lambda repressor-like DNA-binding domains"/>
    <property type="match status" value="1"/>
</dbReference>
<evidence type="ECO:0000256" key="1">
    <source>
        <dbReference type="ARBA" id="ARBA00023125"/>
    </source>
</evidence>
<reference evidence="3" key="1">
    <citation type="submission" date="2020-08" db="EMBL/GenBank/DDBJ databases">
        <title>Genome public.</title>
        <authorList>
            <person name="Liu C."/>
            <person name="Sun Q."/>
        </authorList>
    </citation>
    <scope>NUCLEOTIDE SEQUENCE</scope>
    <source>
        <strain evidence="3">NSJ-40</strain>
    </source>
</reference>
<evidence type="ECO:0000313" key="4">
    <source>
        <dbReference type="Proteomes" id="UP000651482"/>
    </source>
</evidence>
<sequence length="66" mass="7014">MNISASIKAKRLECGLTQKELADKVGVDQSMICQIERGTKSPTLALSVEIAAALGCDVCEFTKDIA</sequence>
<feature type="domain" description="HTH cro/C1-type" evidence="2">
    <location>
        <begin position="7"/>
        <end position="61"/>
    </location>
</feature>